<proteinExistence type="predicted"/>
<gene>
    <name evidence="1" type="ORF">EVAR_80988_1</name>
</gene>
<evidence type="ECO:0000313" key="1">
    <source>
        <dbReference type="EMBL" id="GBP53026.1"/>
    </source>
</evidence>
<reference evidence="1 2" key="1">
    <citation type="journal article" date="2019" name="Commun. Biol.">
        <title>The bagworm genome reveals a unique fibroin gene that provides high tensile strength.</title>
        <authorList>
            <person name="Kono N."/>
            <person name="Nakamura H."/>
            <person name="Ohtoshi R."/>
            <person name="Tomita M."/>
            <person name="Numata K."/>
            <person name="Arakawa K."/>
        </authorList>
    </citation>
    <scope>NUCLEOTIDE SEQUENCE [LARGE SCALE GENOMIC DNA]</scope>
</reference>
<dbReference type="AlphaFoldDB" id="A0A4C1WNG9"/>
<sequence length="72" mass="8209">MRGMIYSKTGEALFRSLENIFVVWPQNPETLGINTPDTEIWPRAESTRRSAGRISSARLNAQPWPAPLQLRQ</sequence>
<protein>
    <submittedName>
        <fullName evidence="1">Uncharacterized protein</fullName>
    </submittedName>
</protein>
<keyword evidence="2" id="KW-1185">Reference proteome</keyword>
<dbReference type="Proteomes" id="UP000299102">
    <property type="component" value="Unassembled WGS sequence"/>
</dbReference>
<evidence type="ECO:0000313" key="2">
    <source>
        <dbReference type="Proteomes" id="UP000299102"/>
    </source>
</evidence>
<organism evidence="1 2">
    <name type="scientific">Eumeta variegata</name>
    <name type="common">Bagworm moth</name>
    <name type="synonym">Eumeta japonica</name>
    <dbReference type="NCBI Taxonomy" id="151549"/>
    <lineage>
        <taxon>Eukaryota</taxon>
        <taxon>Metazoa</taxon>
        <taxon>Ecdysozoa</taxon>
        <taxon>Arthropoda</taxon>
        <taxon>Hexapoda</taxon>
        <taxon>Insecta</taxon>
        <taxon>Pterygota</taxon>
        <taxon>Neoptera</taxon>
        <taxon>Endopterygota</taxon>
        <taxon>Lepidoptera</taxon>
        <taxon>Glossata</taxon>
        <taxon>Ditrysia</taxon>
        <taxon>Tineoidea</taxon>
        <taxon>Psychidae</taxon>
        <taxon>Oiketicinae</taxon>
        <taxon>Eumeta</taxon>
    </lineage>
</organism>
<comment type="caution">
    <text evidence="1">The sequence shown here is derived from an EMBL/GenBank/DDBJ whole genome shotgun (WGS) entry which is preliminary data.</text>
</comment>
<dbReference type="EMBL" id="BGZK01000614">
    <property type="protein sequence ID" value="GBP53026.1"/>
    <property type="molecule type" value="Genomic_DNA"/>
</dbReference>
<name>A0A4C1WNG9_EUMVA</name>
<accession>A0A4C1WNG9</accession>